<dbReference type="GO" id="GO:0071555">
    <property type="term" value="P:cell wall organization"/>
    <property type="evidence" value="ECO:0007669"/>
    <property type="project" value="UniProtKB-KW"/>
</dbReference>
<dbReference type="EMBL" id="PFFQ01000061">
    <property type="protein sequence ID" value="PIW14327.1"/>
    <property type="molecule type" value="Genomic_DNA"/>
</dbReference>
<comment type="caution">
    <text evidence="8">The sequence shown here is derived from an EMBL/GenBank/DDBJ whole genome shotgun (WGS) entry which is preliminary data.</text>
</comment>
<dbReference type="AlphaFoldDB" id="A0A2M7FYC2"/>
<dbReference type="InterPro" id="IPR001920">
    <property type="entry name" value="Asp/Glu_race"/>
</dbReference>
<accession>A0A2M7FYC2</accession>
<dbReference type="Proteomes" id="UP000231019">
    <property type="component" value="Unassembled WGS sequence"/>
</dbReference>
<gene>
    <name evidence="7" type="primary">murI</name>
    <name evidence="8" type="ORF">COW36_22200</name>
</gene>
<dbReference type="Pfam" id="PF01177">
    <property type="entry name" value="Asp_Glu_race"/>
    <property type="match status" value="1"/>
</dbReference>
<dbReference type="GO" id="GO:0008881">
    <property type="term" value="F:glutamate racemase activity"/>
    <property type="evidence" value="ECO:0007669"/>
    <property type="project" value="UniProtKB-UniRule"/>
</dbReference>
<dbReference type="GO" id="GO:0008360">
    <property type="term" value="P:regulation of cell shape"/>
    <property type="evidence" value="ECO:0007669"/>
    <property type="project" value="UniProtKB-KW"/>
</dbReference>
<evidence type="ECO:0000256" key="3">
    <source>
        <dbReference type="ARBA" id="ARBA00022960"/>
    </source>
</evidence>
<keyword evidence="6 7" id="KW-0961">Cell wall biogenesis/degradation</keyword>
<dbReference type="GO" id="GO:0009252">
    <property type="term" value="P:peptidoglycan biosynthetic process"/>
    <property type="evidence" value="ECO:0007669"/>
    <property type="project" value="UniProtKB-UniRule"/>
</dbReference>
<feature type="active site" description="Proton donor/acceptor" evidence="7">
    <location>
        <position position="196"/>
    </location>
</feature>
<dbReference type="PANTHER" id="PTHR21198:SF2">
    <property type="entry name" value="GLUTAMATE RACEMASE"/>
    <property type="match status" value="1"/>
</dbReference>
<evidence type="ECO:0000313" key="9">
    <source>
        <dbReference type="Proteomes" id="UP000231019"/>
    </source>
</evidence>
<protein>
    <recommendedName>
        <fullName evidence="2 7">Glutamate racemase</fullName>
        <ecNumber evidence="2 7">5.1.1.3</ecNumber>
    </recommendedName>
</protein>
<feature type="active site" description="Proton donor/acceptor" evidence="7">
    <location>
        <position position="88"/>
    </location>
</feature>
<organism evidence="8 9">
    <name type="scientific">bacterium (Candidatus Blackallbacteria) CG17_big_fil_post_rev_8_21_14_2_50_48_46</name>
    <dbReference type="NCBI Taxonomy" id="2014261"/>
    <lineage>
        <taxon>Bacteria</taxon>
        <taxon>Candidatus Blackallbacteria</taxon>
    </lineage>
</organism>
<dbReference type="InterPro" id="IPR015942">
    <property type="entry name" value="Asp/Glu/hydantoin_racemase"/>
</dbReference>
<evidence type="ECO:0000256" key="7">
    <source>
        <dbReference type="HAMAP-Rule" id="MF_00258"/>
    </source>
</evidence>
<feature type="binding site" evidence="7">
    <location>
        <begin position="89"/>
        <end position="90"/>
    </location>
    <ligand>
        <name>substrate</name>
    </ligand>
</feature>
<comment type="caution">
    <text evidence="7">Lacks conserved residue(s) required for the propagation of feature annotation.</text>
</comment>
<evidence type="ECO:0000256" key="4">
    <source>
        <dbReference type="ARBA" id="ARBA00022984"/>
    </source>
</evidence>
<evidence type="ECO:0000256" key="5">
    <source>
        <dbReference type="ARBA" id="ARBA00023235"/>
    </source>
</evidence>
<keyword evidence="5 7" id="KW-0413">Isomerase</keyword>
<dbReference type="UniPathway" id="UPA00219"/>
<dbReference type="SUPFAM" id="SSF53681">
    <property type="entry name" value="Aspartate/glutamate racemase"/>
    <property type="match status" value="2"/>
</dbReference>
<dbReference type="InterPro" id="IPR018187">
    <property type="entry name" value="Asp/Glu_racemase_AS_1"/>
</dbReference>
<evidence type="ECO:0000256" key="2">
    <source>
        <dbReference type="ARBA" id="ARBA00013090"/>
    </source>
</evidence>
<dbReference type="InterPro" id="IPR004391">
    <property type="entry name" value="Glu_race"/>
</dbReference>
<proteinExistence type="inferred from homology"/>
<comment type="pathway">
    <text evidence="7">Cell wall biogenesis; peptidoglycan biosynthesis.</text>
</comment>
<reference evidence="8 9" key="1">
    <citation type="submission" date="2017-09" db="EMBL/GenBank/DDBJ databases">
        <title>Depth-based differentiation of microbial function through sediment-hosted aquifers and enrichment of novel symbionts in the deep terrestrial subsurface.</title>
        <authorList>
            <person name="Probst A.J."/>
            <person name="Ladd B."/>
            <person name="Jarett J.K."/>
            <person name="Geller-Mcgrath D.E."/>
            <person name="Sieber C.M."/>
            <person name="Emerson J.B."/>
            <person name="Anantharaman K."/>
            <person name="Thomas B.C."/>
            <person name="Malmstrom R."/>
            <person name="Stieglmeier M."/>
            <person name="Klingl A."/>
            <person name="Woyke T."/>
            <person name="Ryan C.M."/>
            <person name="Banfield J.F."/>
        </authorList>
    </citation>
    <scope>NUCLEOTIDE SEQUENCE [LARGE SCALE GENOMIC DNA]</scope>
    <source>
        <strain evidence="8">CG17_big_fil_post_rev_8_21_14_2_50_48_46</strain>
    </source>
</reference>
<dbReference type="EC" id="5.1.1.3" evidence="2 7"/>
<keyword evidence="4 7" id="KW-0573">Peptidoglycan synthesis</keyword>
<dbReference type="PROSITE" id="PS00923">
    <property type="entry name" value="ASP_GLU_RACEMASE_1"/>
    <property type="match status" value="1"/>
</dbReference>
<evidence type="ECO:0000256" key="1">
    <source>
        <dbReference type="ARBA" id="ARBA00001602"/>
    </source>
</evidence>
<name>A0A2M7FYC2_9BACT</name>
<dbReference type="HAMAP" id="MF_00258">
    <property type="entry name" value="Glu_racemase"/>
    <property type="match status" value="1"/>
</dbReference>
<feature type="binding site" evidence="7">
    <location>
        <begin position="57"/>
        <end position="58"/>
    </location>
    <ligand>
        <name>substrate</name>
    </ligand>
</feature>
<sequence>MHNIHISVSQERCMHHPQAPIGIYDSGLGGLSVLRQLWQKLPQESVIYVADTARVPYGGRSPEEIQRFSHEIIDFMIENGVKMIAVACNTSSVIVLPALKRYQGVPVLGLAQAGAQLPPTIRRVGLLATEATIRSQQYRRMLQLNHPFVELHELACPDFVPLVESGRWEGAEAHQLVAERLKPLQEKGLDGVILGCSHFPYLARAIRASLGEKVALLDPAERLVDKIAKELSQNRLLNTDPQPSTHVYTTAHPASFQPLAERYLEKELRHLRQSDLHGRLSQTPQQSPALLLPVSL</sequence>
<keyword evidence="3 7" id="KW-0133">Cell shape</keyword>
<comment type="catalytic activity">
    <reaction evidence="1 7">
        <text>L-glutamate = D-glutamate</text>
        <dbReference type="Rhea" id="RHEA:12813"/>
        <dbReference type="ChEBI" id="CHEBI:29985"/>
        <dbReference type="ChEBI" id="CHEBI:29986"/>
        <dbReference type="EC" id="5.1.1.3"/>
    </reaction>
</comment>
<evidence type="ECO:0000256" key="6">
    <source>
        <dbReference type="ARBA" id="ARBA00023316"/>
    </source>
</evidence>
<comment type="function">
    <text evidence="7">Provides the (R)-glutamate required for cell wall biosynthesis.</text>
</comment>
<evidence type="ECO:0000313" key="8">
    <source>
        <dbReference type="EMBL" id="PIW14327.1"/>
    </source>
</evidence>
<feature type="binding site" evidence="7">
    <location>
        <begin position="25"/>
        <end position="26"/>
    </location>
    <ligand>
        <name>substrate</name>
    </ligand>
</feature>
<comment type="similarity">
    <text evidence="7">Belongs to the aspartate/glutamate racemases family.</text>
</comment>
<dbReference type="NCBIfam" id="TIGR00067">
    <property type="entry name" value="glut_race"/>
    <property type="match status" value="1"/>
</dbReference>
<dbReference type="Gene3D" id="3.40.50.1860">
    <property type="match status" value="2"/>
</dbReference>
<dbReference type="PANTHER" id="PTHR21198">
    <property type="entry name" value="GLUTAMATE RACEMASE"/>
    <property type="match status" value="1"/>
</dbReference>